<feature type="binding site" evidence="11">
    <location>
        <position position="289"/>
    </location>
    <ligand>
        <name>ATP</name>
        <dbReference type="ChEBI" id="CHEBI:30616"/>
    </ligand>
</feature>
<feature type="binding site" evidence="11">
    <location>
        <begin position="185"/>
        <end position="186"/>
    </location>
    <ligand>
        <name>ATP</name>
        <dbReference type="ChEBI" id="CHEBI:30616"/>
    </ligand>
</feature>
<dbReference type="InterPro" id="IPR020536">
    <property type="entry name" value="ThiI_AANH"/>
</dbReference>
<dbReference type="PANTHER" id="PTHR43209">
    <property type="entry name" value="TRNA SULFURTRANSFERASE"/>
    <property type="match status" value="1"/>
</dbReference>
<feature type="domain" description="Rhodanese" evidence="12">
    <location>
        <begin position="405"/>
        <end position="481"/>
    </location>
</feature>
<keyword evidence="3 11" id="KW-0820">tRNA-binding</keyword>
<dbReference type="GO" id="GO:0140741">
    <property type="term" value="F:tRNA-uracil-4 sulfurtransferase activity"/>
    <property type="evidence" value="ECO:0007669"/>
    <property type="project" value="UniProtKB-EC"/>
</dbReference>
<dbReference type="InterPro" id="IPR050102">
    <property type="entry name" value="tRNA_sulfurtransferase_ThiI"/>
</dbReference>
<dbReference type="Proteomes" id="UP000237222">
    <property type="component" value="Unassembled WGS sequence"/>
</dbReference>
<comment type="catalytic activity">
    <reaction evidence="11">
        <text>[ThiI sulfur-carrier protein]-S-sulfanyl-L-cysteine + a uridine in tRNA + 2 reduced [2Fe-2S]-[ferredoxin] + ATP + H(+) = [ThiI sulfur-carrier protein]-L-cysteine + a 4-thiouridine in tRNA + 2 oxidized [2Fe-2S]-[ferredoxin] + AMP + diphosphate</text>
        <dbReference type="Rhea" id="RHEA:24176"/>
        <dbReference type="Rhea" id="RHEA-COMP:10000"/>
        <dbReference type="Rhea" id="RHEA-COMP:10001"/>
        <dbReference type="Rhea" id="RHEA-COMP:13337"/>
        <dbReference type="Rhea" id="RHEA-COMP:13338"/>
        <dbReference type="Rhea" id="RHEA-COMP:13339"/>
        <dbReference type="Rhea" id="RHEA-COMP:13340"/>
        <dbReference type="ChEBI" id="CHEBI:15378"/>
        <dbReference type="ChEBI" id="CHEBI:29950"/>
        <dbReference type="ChEBI" id="CHEBI:30616"/>
        <dbReference type="ChEBI" id="CHEBI:33019"/>
        <dbReference type="ChEBI" id="CHEBI:33737"/>
        <dbReference type="ChEBI" id="CHEBI:33738"/>
        <dbReference type="ChEBI" id="CHEBI:61963"/>
        <dbReference type="ChEBI" id="CHEBI:65315"/>
        <dbReference type="ChEBI" id="CHEBI:136798"/>
        <dbReference type="ChEBI" id="CHEBI:456215"/>
        <dbReference type="EC" id="2.8.1.4"/>
    </reaction>
</comment>
<dbReference type="EMBL" id="PQGG01000016">
    <property type="protein sequence ID" value="POP53390.1"/>
    <property type="molecule type" value="Genomic_DNA"/>
</dbReference>
<evidence type="ECO:0000256" key="2">
    <source>
        <dbReference type="ARBA" id="ARBA00022490"/>
    </source>
</evidence>
<dbReference type="Pfam" id="PF02926">
    <property type="entry name" value="THUMP"/>
    <property type="match status" value="1"/>
</dbReference>
<dbReference type="SMART" id="SM00981">
    <property type="entry name" value="THUMP"/>
    <property type="match status" value="1"/>
</dbReference>
<dbReference type="NCBIfam" id="TIGR04271">
    <property type="entry name" value="ThiI_C_thiazole"/>
    <property type="match status" value="1"/>
</dbReference>
<keyword evidence="5 11" id="KW-0547">Nucleotide-binding</keyword>
<dbReference type="GO" id="GO:0004810">
    <property type="term" value="F:CCA tRNA nucleotidyltransferase activity"/>
    <property type="evidence" value="ECO:0007669"/>
    <property type="project" value="InterPro"/>
</dbReference>
<comment type="similarity">
    <text evidence="11">Belongs to the ThiI family.</text>
</comment>
<dbReference type="GO" id="GO:0005524">
    <property type="term" value="F:ATP binding"/>
    <property type="evidence" value="ECO:0007669"/>
    <property type="project" value="UniProtKB-UniRule"/>
</dbReference>
<keyword evidence="10" id="KW-0676">Redox-active center</keyword>
<evidence type="ECO:0000256" key="1">
    <source>
        <dbReference type="ARBA" id="ARBA00004496"/>
    </source>
</evidence>
<dbReference type="GO" id="GO:0002937">
    <property type="term" value="P:tRNA 4-thiouridine biosynthesis"/>
    <property type="evidence" value="ECO:0007669"/>
    <property type="project" value="TreeGrafter"/>
</dbReference>
<reference evidence="14 15" key="1">
    <citation type="submission" date="2018-01" db="EMBL/GenBank/DDBJ databases">
        <authorList>
            <person name="Yu X.-D."/>
        </authorList>
    </citation>
    <scope>NUCLEOTIDE SEQUENCE [LARGE SCALE GENOMIC DNA]</scope>
    <source>
        <strain evidence="14 15">ZX-21</strain>
    </source>
</reference>
<dbReference type="Pfam" id="PF22025">
    <property type="entry name" value="ThiI_fer"/>
    <property type="match status" value="1"/>
</dbReference>
<dbReference type="UniPathway" id="UPA00060"/>
<evidence type="ECO:0000259" key="12">
    <source>
        <dbReference type="PROSITE" id="PS50206"/>
    </source>
</evidence>
<evidence type="ECO:0000256" key="4">
    <source>
        <dbReference type="ARBA" id="ARBA00022679"/>
    </source>
</evidence>
<dbReference type="InterPro" id="IPR049961">
    <property type="entry name" value="ThiI_N"/>
</dbReference>
<dbReference type="GO" id="GO:0052837">
    <property type="term" value="P:thiazole biosynthetic process"/>
    <property type="evidence" value="ECO:0007669"/>
    <property type="project" value="InterPro"/>
</dbReference>
<dbReference type="CDD" id="cd00158">
    <property type="entry name" value="RHOD"/>
    <property type="match status" value="1"/>
</dbReference>
<comment type="subcellular location">
    <subcellularLocation>
        <location evidence="1 11">Cytoplasm</location>
    </subcellularLocation>
</comment>
<dbReference type="SUPFAM" id="SSF143437">
    <property type="entry name" value="THUMP domain-like"/>
    <property type="match status" value="1"/>
</dbReference>
<dbReference type="InterPro" id="IPR001763">
    <property type="entry name" value="Rhodanese-like_dom"/>
</dbReference>
<dbReference type="InterPro" id="IPR014729">
    <property type="entry name" value="Rossmann-like_a/b/a_fold"/>
</dbReference>
<evidence type="ECO:0000256" key="8">
    <source>
        <dbReference type="ARBA" id="ARBA00022977"/>
    </source>
</evidence>
<keyword evidence="8 11" id="KW-0784">Thiamine biosynthesis</keyword>
<keyword evidence="2 11" id="KW-0963">Cytoplasm</keyword>
<feature type="domain" description="THUMP" evidence="13">
    <location>
        <begin position="63"/>
        <end position="167"/>
    </location>
</feature>
<evidence type="ECO:0000313" key="15">
    <source>
        <dbReference type="Proteomes" id="UP000237222"/>
    </source>
</evidence>
<organism evidence="14 15">
    <name type="scientific">Zhongshania marina</name>
    <dbReference type="NCBI Taxonomy" id="2304603"/>
    <lineage>
        <taxon>Bacteria</taxon>
        <taxon>Pseudomonadati</taxon>
        <taxon>Pseudomonadota</taxon>
        <taxon>Gammaproteobacteria</taxon>
        <taxon>Cellvibrionales</taxon>
        <taxon>Spongiibacteraceae</taxon>
        <taxon>Zhongshania</taxon>
    </lineage>
</organism>
<keyword evidence="9" id="KW-1015">Disulfide bond</keyword>
<keyword evidence="6 11" id="KW-0067">ATP-binding</keyword>
<dbReference type="Pfam" id="PF02568">
    <property type="entry name" value="ThiI"/>
    <property type="match status" value="1"/>
</dbReference>
<dbReference type="GO" id="GO:0000049">
    <property type="term" value="F:tRNA binding"/>
    <property type="evidence" value="ECO:0007669"/>
    <property type="project" value="UniProtKB-UniRule"/>
</dbReference>
<evidence type="ECO:0000256" key="5">
    <source>
        <dbReference type="ARBA" id="ARBA00022741"/>
    </source>
</evidence>
<dbReference type="CDD" id="cd11716">
    <property type="entry name" value="THUMP_ThiI"/>
    <property type="match status" value="1"/>
</dbReference>
<evidence type="ECO:0000313" key="14">
    <source>
        <dbReference type="EMBL" id="POP53390.1"/>
    </source>
</evidence>
<feature type="binding site" evidence="11">
    <location>
        <position position="267"/>
    </location>
    <ligand>
        <name>ATP</name>
        <dbReference type="ChEBI" id="CHEBI:30616"/>
    </ligand>
</feature>
<evidence type="ECO:0000256" key="6">
    <source>
        <dbReference type="ARBA" id="ARBA00022840"/>
    </source>
</evidence>
<dbReference type="PANTHER" id="PTHR43209:SF1">
    <property type="entry name" value="TRNA SULFURTRANSFERASE"/>
    <property type="match status" value="1"/>
</dbReference>
<dbReference type="GO" id="GO:0005829">
    <property type="term" value="C:cytosol"/>
    <property type="evidence" value="ECO:0007669"/>
    <property type="project" value="TreeGrafter"/>
</dbReference>
<dbReference type="HAMAP" id="MF_00021">
    <property type="entry name" value="ThiI"/>
    <property type="match status" value="1"/>
</dbReference>
<dbReference type="AlphaFoldDB" id="A0A2S4HHJ8"/>
<comment type="function">
    <text evidence="11">Catalyzes the ATP-dependent transfer of a sulfur to tRNA to produce 4-thiouridine in position 8 of tRNAs, which functions as a near-UV photosensor. Also catalyzes the transfer of sulfur to the sulfur carrier protein ThiS, forming ThiS-thiocarboxylate. This is a step in the synthesis of thiazole, in the thiamine biosynthesis pathway. The sulfur is donated as persulfide by IscS.</text>
</comment>
<evidence type="ECO:0000256" key="11">
    <source>
        <dbReference type="HAMAP-Rule" id="MF_00021"/>
    </source>
</evidence>
<feature type="binding site" evidence="11">
    <location>
        <position position="298"/>
    </location>
    <ligand>
        <name>ATP</name>
        <dbReference type="ChEBI" id="CHEBI:30616"/>
    </ligand>
</feature>
<evidence type="ECO:0000256" key="10">
    <source>
        <dbReference type="ARBA" id="ARBA00023284"/>
    </source>
</evidence>
<dbReference type="SUPFAM" id="SSF52821">
    <property type="entry name" value="Rhodanese/Cell cycle control phosphatase"/>
    <property type="match status" value="1"/>
</dbReference>
<dbReference type="InterPro" id="IPR003720">
    <property type="entry name" value="tRNA_STrfase"/>
</dbReference>
<gene>
    <name evidence="11" type="primary">thiI</name>
    <name evidence="14" type="ORF">C0068_07035</name>
</gene>
<dbReference type="GO" id="GO:0009228">
    <property type="term" value="P:thiamine biosynthetic process"/>
    <property type="evidence" value="ECO:0007669"/>
    <property type="project" value="UniProtKB-KW"/>
</dbReference>
<dbReference type="InterPro" id="IPR054173">
    <property type="entry name" value="ThiI_fer"/>
</dbReference>
<evidence type="ECO:0000259" key="13">
    <source>
        <dbReference type="PROSITE" id="PS51165"/>
    </source>
</evidence>
<keyword evidence="7 11" id="KW-0694">RNA-binding</keyword>
<dbReference type="Gene3D" id="3.40.50.620">
    <property type="entry name" value="HUPs"/>
    <property type="match status" value="1"/>
</dbReference>
<dbReference type="EC" id="2.8.1.4" evidence="11"/>
<keyword evidence="4 11" id="KW-0808">Transferase</keyword>
<dbReference type="InterPro" id="IPR036873">
    <property type="entry name" value="Rhodanese-like_dom_sf"/>
</dbReference>
<evidence type="ECO:0000256" key="7">
    <source>
        <dbReference type="ARBA" id="ARBA00022884"/>
    </source>
</evidence>
<accession>A0A2S4HHJ8</accession>
<comment type="caution">
    <text evidence="11">Lacks conserved residue(s) required for the propagation of feature annotation.</text>
</comment>
<name>A0A2S4HHJ8_9GAMM</name>
<dbReference type="InterPro" id="IPR049962">
    <property type="entry name" value="THUMP_ThiI"/>
</dbReference>
<comment type="pathway">
    <text evidence="11">Cofactor biosynthesis; thiamine diphosphate biosynthesis.</text>
</comment>
<dbReference type="CDD" id="cd01712">
    <property type="entry name" value="PPase_ThiI"/>
    <property type="match status" value="1"/>
</dbReference>
<dbReference type="SUPFAM" id="SSF52402">
    <property type="entry name" value="Adenine nucleotide alpha hydrolases-like"/>
    <property type="match status" value="1"/>
</dbReference>
<dbReference type="Gene3D" id="3.40.250.10">
    <property type="entry name" value="Rhodanese-like domain"/>
    <property type="match status" value="1"/>
</dbReference>
<dbReference type="RefSeq" id="WP_103683785.1">
    <property type="nucleotide sequence ID" value="NZ_PQGG01000016.1"/>
</dbReference>
<dbReference type="Gene3D" id="3.30.2130.30">
    <property type="match status" value="1"/>
</dbReference>
<dbReference type="PROSITE" id="PS51165">
    <property type="entry name" value="THUMP"/>
    <property type="match status" value="1"/>
</dbReference>
<dbReference type="NCBIfam" id="TIGR00342">
    <property type="entry name" value="tRNA uracil 4-sulfurtransferase ThiI"/>
    <property type="match status" value="1"/>
</dbReference>
<dbReference type="OrthoDB" id="9773948at2"/>
<proteinExistence type="inferred from homology"/>
<dbReference type="PROSITE" id="PS50206">
    <property type="entry name" value="RHODANESE_3"/>
    <property type="match status" value="1"/>
</dbReference>
<sequence length="484" mass="54348">MKFIVKLFPEIIIKSKPVRKKFTQQLRDNLRKLLLPLDPELMIVRDWDRITLETHSTDPSVLKGFVRVLCQTPGIAHVIEVVEYPLIDVHDIYEKTRDTVGDSLRGKTFVVRCKRVGQHDFNSSEVERYVGGGLNQHVESAGVNLHKPDITVRIEVRNQHLYIVKRRLEGLGGFPLGTVDAVMSLISGGFDSTVSSYMTMKRGMRTHFCFFNLGGREHEVGVKEVALYLWLKYGASHRVKFVSVPFEEVVGEILKNVENSQMGVILKRMMLRAASEVAAQLEVPALVTGEAVAQVSSQTLQNLSVIDQVTDTLVLRPLITMDKLDIIKVAAQIGTEEFAANMPEYCGVISVKPTTRAKPEKIAAQEANFDFAVLERAIAAADFINIDELADEDKTVVDVEVLSIPVSGSVILDVRHPDEVDAKPLKLDNAEVQAVPFYELHRRFVELDQSRNYLLYCEKGVMSRLHASHLVEQGFTNVKVYRPS</sequence>
<protein>
    <recommendedName>
        <fullName evidence="11">tRNA sulfurtransferase</fullName>
        <ecNumber evidence="11">2.8.1.4</ecNumber>
    </recommendedName>
    <alternativeName>
        <fullName evidence="11">Sulfur carrier protein ThiS sulfurtransferase</fullName>
    </alternativeName>
    <alternativeName>
        <fullName evidence="11">Thiamine biosynthesis protein ThiI</fullName>
    </alternativeName>
    <alternativeName>
        <fullName evidence="11">tRNA 4-thiouridine synthase</fullName>
    </alternativeName>
</protein>
<dbReference type="InterPro" id="IPR004114">
    <property type="entry name" value="THUMP_dom"/>
</dbReference>
<feature type="active site" description="Cysteine persulfide intermediate" evidence="11">
    <location>
        <position position="457"/>
    </location>
</feature>
<dbReference type="Pfam" id="PF00581">
    <property type="entry name" value="Rhodanese"/>
    <property type="match status" value="1"/>
</dbReference>
<comment type="catalytic activity">
    <reaction evidence="11">
        <text>[ThiS sulfur-carrier protein]-C-terminal Gly-Gly-AMP + S-sulfanyl-L-cysteinyl-[cysteine desulfurase] + AH2 = [ThiS sulfur-carrier protein]-C-terminal-Gly-aminoethanethioate + L-cysteinyl-[cysteine desulfurase] + A + AMP + 2 H(+)</text>
        <dbReference type="Rhea" id="RHEA:43340"/>
        <dbReference type="Rhea" id="RHEA-COMP:12157"/>
        <dbReference type="Rhea" id="RHEA-COMP:12158"/>
        <dbReference type="Rhea" id="RHEA-COMP:12910"/>
        <dbReference type="Rhea" id="RHEA-COMP:19908"/>
        <dbReference type="ChEBI" id="CHEBI:13193"/>
        <dbReference type="ChEBI" id="CHEBI:15378"/>
        <dbReference type="ChEBI" id="CHEBI:17499"/>
        <dbReference type="ChEBI" id="CHEBI:29950"/>
        <dbReference type="ChEBI" id="CHEBI:61963"/>
        <dbReference type="ChEBI" id="CHEBI:90618"/>
        <dbReference type="ChEBI" id="CHEBI:232372"/>
        <dbReference type="ChEBI" id="CHEBI:456215"/>
    </reaction>
</comment>
<evidence type="ECO:0000256" key="3">
    <source>
        <dbReference type="ARBA" id="ARBA00022555"/>
    </source>
</evidence>
<dbReference type="InterPro" id="IPR026340">
    <property type="entry name" value="THII_Thiazole_biosynth_dom"/>
</dbReference>
<comment type="caution">
    <text evidence="14">The sequence shown here is derived from an EMBL/GenBank/DDBJ whole genome shotgun (WGS) entry which is preliminary data.</text>
</comment>
<evidence type="ECO:0000256" key="9">
    <source>
        <dbReference type="ARBA" id="ARBA00023157"/>
    </source>
</evidence>
<dbReference type="GO" id="GO:0009229">
    <property type="term" value="P:thiamine diphosphate biosynthetic process"/>
    <property type="evidence" value="ECO:0007669"/>
    <property type="project" value="UniProtKB-UniRule"/>
</dbReference>